<feature type="compositionally biased region" description="Polar residues" evidence="1">
    <location>
        <begin position="287"/>
        <end position="297"/>
    </location>
</feature>
<reference evidence="3" key="1">
    <citation type="journal article" date="2014" name="Int. J. Syst. Evol. Microbiol.">
        <title>Complete genome sequence of Corynebacterium casei LMG S-19264T (=DSM 44701T), isolated from a smear-ripened cheese.</title>
        <authorList>
            <consortium name="US DOE Joint Genome Institute (JGI-PGF)"/>
            <person name="Walter F."/>
            <person name="Albersmeier A."/>
            <person name="Kalinowski J."/>
            <person name="Ruckert C."/>
        </authorList>
    </citation>
    <scope>NUCLEOTIDE SEQUENCE</scope>
    <source>
        <strain evidence="3">JCM 3172</strain>
    </source>
</reference>
<evidence type="ECO:0000256" key="1">
    <source>
        <dbReference type="SAM" id="MobiDB-lite"/>
    </source>
</evidence>
<dbReference type="Gene3D" id="1.10.260.40">
    <property type="entry name" value="lambda repressor-like DNA-binding domains"/>
    <property type="match status" value="1"/>
</dbReference>
<dbReference type="PROSITE" id="PS50943">
    <property type="entry name" value="HTH_CROC1"/>
    <property type="match status" value="1"/>
</dbReference>
<gene>
    <name evidence="3" type="ORF">GCM10014713_68140</name>
</gene>
<dbReference type="SMART" id="SM00530">
    <property type="entry name" value="HTH_XRE"/>
    <property type="match status" value="1"/>
</dbReference>
<comment type="caution">
    <text evidence="3">The sequence shown here is derived from an EMBL/GenBank/DDBJ whole genome shotgun (WGS) entry which is preliminary data.</text>
</comment>
<dbReference type="PANTHER" id="PTHR35010">
    <property type="entry name" value="BLL4672 PROTEIN-RELATED"/>
    <property type="match status" value="1"/>
</dbReference>
<dbReference type="InterPro" id="IPR010982">
    <property type="entry name" value="Lambda_DNA-bd_dom_sf"/>
</dbReference>
<dbReference type="CDD" id="cd00093">
    <property type="entry name" value="HTH_XRE"/>
    <property type="match status" value="1"/>
</dbReference>
<keyword evidence="4" id="KW-1185">Reference proteome</keyword>
<evidence type="ECO:0000313" key="4">
    <source>
        <dbReference type="Proteomes" id="UP000619486"/>
    </source>
</evidence>
<protein>
    <submittedName>
        <fullName evidence="3">Transcriptional regulator</fullName>
    </submittedName>
</protein>
<dbReference type="AlphaFoldDB" id="A0A918LX66"/>
<dbReference type="InterPro" id="IPR001387">
    <property type="entry name" value="Cro/C1-type_HTH"/>
</dbReference>
<name>A0A918LX66_9ACTN</name>
<dbReference type="Pfam" id="PF17765">
    <property type="entry name" value="MLTR_LBD"/>
    <property type="match status" value="1"/>
</dbReference>
<evidence type="ECO:0000313" key="3">
    <source>
        <dbReference type="EMBL" id="GGT65650.1"/>
    </source>
</evidence>
<dbReference type="InterPro" id="IPR041413">
    <property type="entry name" value="MLTR_LBD"/>
</dbReference>
<dbReference type="Proteomes" id="UP000619486">
    <property type="component" value="Unassembled WGS sequence"/>
</dbReference>
<dbReference type="Pfam" id="PF13560">
    <property type="entry name" value="HTH_31"/>
    <property type="match status" value="1"/>
</dbReference>
<feature type="domain" description="HTH cro/C1-type" evidence="2">
    <location>
        <begin position="36"/>
        <end position="83"/>
    </location>
</feature>
<sequence length="303" mass="33604">MDTPSELGDFLRSRRARLQPEEVGLTPHGSRRRVPGLRREELALLAGVSVTHYTRLEQGQNTNASDAVLDAIARALRLSEDECAHLRDLARPSRPKRRPSPPRPAHARPALRQLLAAMGEVPAVVVDRRNDVLAWNPLGHALLGGHLEPHAPDTVEHRPNLTRMLFLDEHARRLYGDWEEEARTSVSALRLTAGRHPDDRHLAELIGELAMKSPEFASLWSRHPVSSCTYGTKELRHPLVGAMQLAFESMQLADDSGQRMLTYSAEPDTPSDAALRLLAGSLPTPSPLDTLTGQTSWPHPESR</sequence>
<evidence type="ECO:0000259" key="2">
    <source>
        <dbReference type="PROSITE" id="PS50943"/>
    </source>
</evidence>
<accession>A0A918LX66</accession>
<organism evidence="3 4">
    <name type="scientific">Streptomyces purpureus</name>
    <dbReference type="NCBI Taxonomy" id="1951"/>
    <lineage>
        <taxon>Bacteria</taxon>
        <taxon>Bacillati</taxon>
        <taxon>Actinomycetota</taxon>
        <taxon>Actinomycetes</taxon>
        <taxon>Kitasatosporales</taxon>
        <taxon>Streptomycetaceae</taxon>
        <taxon>Streptomyces</taxon>
    </lineage>
</organism>
<reference evidence="3" key="2">
    <citation type="submission" date="2020-09" db="EMBL/GenBank/DDBJ databases">
        <authorList>
            <person name="Sun Q."/>
            <person name="Ohkuma M."/>
        </authorList>
    </citation>
    <scope>NUCLEOTIDE SEQUENCE</scope>
    <source>
        <strain evidence="3">JCM 3172</strain>
    </source>
</reference>
<dbReference type="SUPFAM" id="SSF47413">
    <property type="entry name" value="lambda repressor-like DNA-binding domains"/>
    <property type="match status" value="1"/>
</dbReference>
<feature type="region of interest" description="Disordered" evidence="1">
    <location>
        <begin position="279"/>
        <end position="303"/>
    </location>
</feature>
<dbReference type="PANTHER" id="PTHR35010:SF2">
    <property type="entry name" value="BLL4672 PROTEIN"/>
    <property type="match status" value="1"/>
</dbReference>
<proteinExistence type="predicted"/>
<dbReference type="EMBL" id="BMQQ01000053">
    <property type="protein sequence ID" value="GGT65650.1"/>
    <property type="molecule type" value="Genomic_DNA"/>
</dbReference>
<dbReference type="Gene3D" id="3.30.450.180">
    <property type="match status" value="1"/>
</dbReference>
<feature type="region of interest" description="Disordered" evidence="1">
    <location>
        <begin position="87"/>
        <end position="107"/>
    </location>
</feature>
<dbReference type="RefSeq" id="WP_019891733.1">
    <property type="nucleotide sequence ID" value="NZ_BMQQ01000053.1"/>
</dbReference>
<dbReference type="GO" id="GO:0003677">
    <property type="term" value="F:DNA binding"/>
    <property type="evidence" value="ECO:0007669"/>
    <property type="project" value="InterPro"/>
</dbReference>